<dbReference type="Gene3D" id="3.40.850.10">
    <property type="entry name" value="Kinesin motor domain"/>
    <property type="match status" value="1"/>
</dbReference>
<dbReference type="Ensembl" id="ENSGAGT00000017989.1">
    <property type="protein sequence ID" value="ENSGAGP00000015758.1"/>
    <property type="gene ID" value="ENSGAGG00000011858.1"/>
</dbReference>
<dbReference type="GO" id="GO:0005524">
    <property type="term" value="F:ATP binding"/>
    <property type="evidence" value="ECO:0007669"/>
    <property type="project" value="UniProtKB-KW"/>
</dbReference>
<evidence type="ECO:0008006" key="6">
    <source>
        <dbReference type="Google" id="ProtNLM"/>
    </source>
</evidence>
<dbReference type="SUPFAM" id="SSF52540">
    <property type="entry name" value="P-loop containing nucleoside triphosphate hydrolases"/>
    <property type="match status" value="1"/>
</dbReference>
<keyword evidence="5" id="KW-1185">Reference proteome</keyword>
<keyword evidence="1" id="KW-0547">Nucleotide-binding</keyword>
<name>A0A452HLF6_9SAUR</name>
<evidence type="ECO:0000313" key="4">
    <source>
        <dbReference type="Ensembl" id="ENSGAGP00000015758.1"/>
    </source>
</evidence>
<reference evidence="4" key="2">
    <citation type="submission" date="2025-08" db="UniProtKB">
        <authorList>
            <consortium name="Ensembl"/>
        </authorList>
    </citation>
    <scope>IDENTIFICATION</scope>
</reference>
<accession>A0A452HLF6</accession>
<dbReference type="AlphaFoldDB" id="A0A452HLF6"/>
<evidence type="ECO:0000313" key="5">
    <source>
        <dbReference type="Proteomes" id="UP000291020"/>
    </source>
</evidence>
<feature type="compositionally biased region" description="Basic and acidic residues" evidence="3">
    <location>
        <begin position="67"/>
        <end position="78"/>
    </location>
</feature>
<organism evidence="4 5">
    <name type="scientific">Gopherus agassizii</name>
    <name type="common">Agassiz's desert tortoise</name>
    <dbReference type="NCBI Taxonomy" id="38772"/>
    <lineage>
        <taxon>Eukaryota</taxon>
        <taxon>Metazoa</taxon>
        <taxon>Chordata</taxon>
        <taxon>Craniata</taxon>
        <taxon>Vertebrata</taxon>
        <taxon>Euteleostomi</taxon>
        <taxon>Archelosauria</taxon>
        <taxon>Testudinata</taxon>
        <taxon>Testudines</taxon>
        <taxon>Cryptodira</taxon>
        <taxon>Durocryptodira</taxon>
        <taxon>Testudinoidea</taxon>
        <taxon>Testudinidae</taxon>
        <taxon>Gopherus</taxon>
    </lineage>
</organism>
<dbReference type="PANTHER" id="PTHR47117:SF9">
    <property type="entry name" value="KINESIN-LIKE PROTEIN KIF1C ISOFORM X1"/>
    <property type="match status" value="1"/>
</dbReference>
<dbReference type="InterPro" id="IPR027417">
    <property type="entry name" value="P-loop_NTPase"/>
</dbReference>
<feature type="region of interest" description="Disordered" evidence="3">
    <location>
        <begin position="62"/>
        <end position="106"/>
    </location>
</feature>
<sequence length="106" mass="11516">MASASVKVAVRVRPFSSREISRDAKCVIQMQGKTTCITNPKLTKDAPKNFTFDYSYWSHTSVTDPVQRGDQRGPERAAHPGTEGGGGPAEGAALRPGPLRRPPPRR</sequence>
<protein>
    <recommendedName>
        <fullName evidence="6">Kinesin motor domain-containing protein</fullName>
    </recommendedName>
</protein>
<proteinExistence type="predicted"/>
<dbReference type="PANTHER" id="PTHR47117">
    <property type="entry name" value="STAR-RELATED LIPID TRANSFER PROTEIN 9"/>
    <property type="match status" value="1"/>
</dbReference>
<reference evidence="5" key="1">
    <citation type="journal article" date="2017" name="PLoS ONE">
        <title>The Agassiz's desert tortoise genome provides a resource for the conservation of a threatened species.</title>
        <authorList>
            <person name="Tollis M."/>
            <person name="DeNardo D.F."/>
            <person name="Cornelius J.A."/>
            <person name="Dolby G.A."/>
            <person name="Edwards T."/>
            <person name="Henen B.T."/>
            <person name="Karl A.E."/>
            <person name="Murphy R.W."/>
            <person name="Kusumi K."/>
        </authorList>
    </citation>
    <scope>NUCLEOTIDE SEQUENCE [LARGE SCALE GENOMIC DNA]</scope>
</reference>
<evidence type="ECO:0000256" key="1">
    <source>
        <dbReference type="ARBA" id="ARBA00022741"/>
    </source>
</evidence>
<keyword evidence="2" id="KW-0067">ATP-binding</keyword>
<dbReference type="STRING" id="38772.ENSGAGP00000015758"/>
<evidence type="ECO:0000256" key="3">
    <source>
        <dbReference type="SAM" id="MobiDB-lite"/>
    </source>
</evidence>
<dbReference type="InterPro" id="IPR036961">
    <property type="entry name" value="Kinesin_motor_dom_sf"/>
</dbReference>
<dbReference type="Proteomes" id="UP000291020">
    <property type="component" value="Unassembled WGS sequence"/>
</dbReference>
<evidence type="ECO:0000256" key="2">
    <source>
        <dbReference type="ARBA" id="ARBA00022840"/>
    </source>
</evidence>
<reference evidence="4" key="3">
    <citation type="submission" date="2025-09" db="UniProtKB">
        <authorList>
            <consortium name="Ensembl"/>
        </authorList>
    </citation>
    <scope>IDENTIFICATION</scope>
</reference>